<reference evidence="6 8" key="1">
    <citation type="submission" date="2016-04" db="EMBL/GenBank/DDBJ databases">
        <authorList>
            <person name="Evans L.H."/>
            <person name="Alamgir A."/>
            <person name="Owens N."/>
            <person name="Weber N.D."/>
            <person name="Virtaneva K."/>
            <person name="Barbian K."/>
            <person name="Babar A."/>
            <person name="Rosenke K."/>
        </authorList>
    </citation>
    <scope>NUCLEOTIDE SEQUENCE [LARGE SCALE GENOMIC DNA]</scope>
    <source>
        <strain evidence="6 8">JL2886</strain>
    </source>
</reference>
<evidence type="ECO:0000259" key="5">
    <source>
        <dbReference type="Pfam" id="PF08548"/>
    </source>
</evidence>
<gene>
    <name evidence="6" type="ORF">JL2886_02672</name>
    <name evidence="7" type="ORF">PXK24_19495</name>
</gene>
<sequence>MADSVSTSGGAAQGDLYGDLWVLTRDLDPSDGGGNGEPVLDENGQIVPIGYNPETGETFPIHLVEGGEGEYEVPADQLDYIQEIEMERANIMRSPDQVVESALEEALGKINAGTEITTDASGRIMVDGVLIDSPRENLALYKLIMTAGGATSWTEVQANVAGNIPQSLIDLMNAGWNPTGLLAGVFSKFHPVSMDATLTAHTFMGVNEVTGSGDTQTIDYFGFTNGSAETFDYDRIATYGDAWVQWYQDMDGDPSDLEAVQRTLLDVIWGKDRNGDGVNDVGTGKDWVDEYMTLSADGESYEMAEGSAAGINDWAQSVEDAREAIYVLHEYVGTTEIAAPEATDDVIEGSSYADYIASWGGDDLVLGHEGDDLIDGGEGNDTLKGNLGDDSLEGGAGNDVVRGGFGDDVLVRGGGNDKLFGGRGSDKLNGGAGDDTMDGGAGDDILRGGRGADLLTGGDGADDFFFRLSGPRGTDTIADFASDDLDIIRLDRIDADSSTEEDDAFTFIGSAHFSGTAGELRAADRGDFQRIAGDVDGDGNADFVIKVLGTDAAEADWFAL</sequence>
<evidence type="ECO:0000256" key="4">
    <source>
        <dbReference type="ARBA" id="ARBA00022737"/>
    </source>
</evidence>
<accession>A0A1B0ZTW6</accession>
<comment type="subcellular location">
    <subcellularLocation>
        <location evidence="2">Secreted</location>
    </subcellularLocation>
</comment>
<keyword evidence="4" id="KW-0677">Repeat</keyword>
<protein>
    <submittedName>
        <fullName evidence="6">Rhizobiocin/RTX toxin and hemolysin-type calcium binding protein</fullName>
    </submittedName>
</protein>
<evidence type="ECO:0000256" key="3">
    <source>
        <dbReference type="ARBA" id="ARBA00022525"/>
    </source>
</evidence>
<feature type="domain" description="Peptidase M10 serralysin C-terminal" evidence="5">
    <location>
        <begin position="411"/>
        <end position="556"/>
    </location>
</feature>
<dbReference type="EMBL" id="CP015124">
    <property type="protein sequence ID" value="ANP37560.1"/>
    <property type="molecule type" value="Genomic_DNA"/>
</dbReference>
<name>A0A1B0ZTW6_9RHOB</name>
<evidence type="ECO:0000256" key="2">
    <source>
        <dbReference type="ARBA" id="ARBA00004613"/>
    </source>
</evidence>
<dbReference type="InterPro" id="IPR011049">
    <property type="entry name" value="Serralysin-like_metalloprot_C"/>
</dbReference>
<organism evidence="6 8">
    <name type="scientific">Phaeobacter gallaeciensis</name>
    <dbReference type="NCBI Taxonomy" id="60890"/>
    <lineage>
        <taxon>Bacteria</taxon>
        <taxon>Pseudomonadati</taxon>
        <taxon>Pseudomonadota</taxon>
        <taxon>Alphaproteobacteria</taxon>
        <taxon>Rhodobacterales</taxon>
        <taxon>Roseobacteraceae</taxon>
        <taxon>Phaeobacter</taxon>
    </lineage>
</organism>
<dbReference type="Pfam" id="PF08548">
    <property type="entry name" value="Peptidase_M10_C"/>
    <property type="match status" value="1"/>
</dbReference>
<keyword evidence="3" id="KW-0964">Secreted</keyword>
<dbReference type="InterPro" id="IPR013858">
    <property type="entry name" value="Peptidase_M10B_C"/>
</dbReference>
<evidence type="ECO:0000313" key="7">
    <source>
        <dbReference type="EMBL" id="MDE4167884.1"/>
    </source>
</evidence>
<dbReference type="InterPro" id="IPR018511">
    <property type="entry name" value="Hemolysin-typ_Ca-bd_CS"/>
</dbReference>
<dbReference type="AlphaFoldDB" id="A0A1B0ZTW6"/>
<dbReference type="EMBL" id="JARCJK010000015">
    <property type="protein sequence ID" value="MDE4167884.1"/>
    <property type="molecule type" value="Genomic_DNA"/>
</dbReference>
<evidence type="ECO:0000313" key="8">
    <source>
        <dbReference type="Proteomes" id="UP000092565"/>
    </source>
</evidence>
<dbReference type="InterPro" id="IPR001343">
    <property type="entry name" value="Hemolysn_Ca-bd"/>
</dbReference>
<dbReference type="PRINTS" id="PR00313">
    <property type="entry name" value="CABNDNGRPT"/>
</dbReference>
<evidence type="ECO:0000256" key="1">
    <source>
        <dbReference type="ARBA" id="ARBA00001913"/>
    </source>
</evidence>
<dbReference type="PANTHER" id="PTHR38340">
    <property type="entry name" value="S-LAYER PROTEIN"/>
    <property type="match status" value="1"/>
</dbReference>
<dbReference type="PANTHER" id="PTHR38340:SF1">
    <property type="entry name" value="S-LAYER PROTEIN"/>
    <property type="match status" value="1"/>
</dbReference>
<comment type="cofactor">
    <cofactor evidence="1">
        <name>Ca(2+)</name>
        <dbReference type="ChEBI" id="CHEBI:29108"/>
    </cofactor>
</comment>
<dbReference type="Pfam" id="PF00353">
    <property type="entry name" value="HemolysinCabind"/>
    <property type="match status" value="3"/>
</dbReference>
<dbReference type="GO" id="GO:0005615">
    <property type="term" value="C:extracellular space"/>
    <property type="evidence" value="ECO:0007669"/>
    <property type="project" value="InterPro"/>
</dbReference>
<dbReference type="PROSITE" id="PS00330">
    <property type="entry name" value="HEMOLYSIN_CALCIUM"/>
    <property type="match status" value="2"/>
</dbReference>
<reference evidence="7 9" key="2">
    <citation type="submission" date="2023-02" db="EMBL/GenBank/DDBJ databases">
        <title>Population genomics of bacteria associated with diatom.</title>
        <authorList>
            <person name="Xie J."/>
            <person name="Wang H."/>
        </authorList>
    </citation>
    <scope>NUCLEOTIDE SEQUENCE [LARGE SCALE GENOMIC DNA]</scope>
    <source>
        <strain evidence="7 9">PT47_8</strain>
    </source>
</reference>
<evidence type="ECO:0000313" key="9">
    <source>
        <dbReference type="Proteomes" id="UP001218364"/>
    </source>
</evidence>
<dbReference type="InterPro" id="IPR050557">
    <property type="entry name" value="RTX_toxin/Mannuronan_C5-epim"/>
</dbReference>
<dbReference type="Proteomes" id="UP000092565">
    <property type="component" value="Chromosome"/>
</dbReference>
<dbReference type="GO" id="GO:0005509">
    <property type="term" value="F:calcium ion binding"/>
    <property type="evidence" value="ECO:0007669"/>
    <property type="project" value="InterPro"/>
</dbReference>
<dbReference type="PATRIC" id="fig|60890.4.peg.2597"/>
<dbReference type="SUPFAM" id="SSF51120">
    <property type="entry name" value="beta-Roll"/>
    <property type="match status" value="2"/>
</dbReference>
<dbReference type="RefSeq" id="WP_197492316.1">
    <property type="nucleotide sequence ID" value="NZ_CP015124.1"/>
</dbReference>
<evidence type="ECO:0000313" key="6">
    <source>
        <dbReference type="EMBL" id="ANP37560.1"/>
    </source>
</evidence>
<keyword evidence="8" id="KW-1185">Reference proteome</keyword>
<proteinExistence type="predicted"/>
<dbReference type="Gene3D" id="2.150.10.10">
    <property type="entry name" value="Serralysin-like metalloprotease, C-terminal"/>
    <property type="match status" value="2"/>
</dbReference>
<dbReference type="Proteomes" id="UP001218364">
    <property type="component" value="Unassembled WGS sequence"/>
</dbReference>